<accession>A0ABP9UWY9</accession>
<evidence type="ECO:0000313" key="1">
    <source>
        <dbReference type="EMBL" id="GAA5494993.1"/>
    </source>
</evidence>
<comment type="caution">
    <text evidence="1">The sequence shown here is derived from an EMBL/GenBank/DDBJ whole genome shotgun (WGS) entry which is preliminary data.</text>
</comment>
<gene>
    <name evidence="1" type="ORF">Rhal01_01162</name>
</gene>
<sequence length="65" mass="7133">MLIFLASFDFDRGNGIMALAGDIYGRIMRVDAEKVSQLCSLLFCLGIAGSNPASASNFFRESHMR</sequence>
<name>A0ABP9UWY9_9BACT</name>
<keyword evidence="2" id="KW-1185">Reference proteome</keyword>
<protein>
    <submittedName>
        <fullName evidence="1">Uncharacterized protein</fullName>
    </submittedName>
</protein>
<dbReference type="EMBL" id="BAABRL010000003">
    <property type="protein sequence ID" value="GAA5494993.1"/>
    <property type="molecule type" value="Genomic_DNA"/>
</dbReference>
<proteinExistence type="predicted"/>
<organism evidence="1 2">
    <name type="scientific">Rubritalea halochordaticola</name>
    <dbReference type="NCBI Taxonomy" id="714537"/>
    <lineage>
        <taxon>Bacteria</taxon>
        <taxon>Pseudomonadati</taxon>
        <taxon>Verrucomicrobiota</taxon>
        <taxon>Verrucomicrobiia</taxon>
        <taxon>Verrucomicrobiales</taxon>
        <taxon>Rubritaleaceae</taxon>
        <taxon>Rubritalea</taxon>
    </lineage>
</organism>
<dbReference type="Proteomes" id="UP001424741">
    <property type="component" value="Unassembled WGS sequence"/>
</dbReference>
<reference evidence="1 2" key="1">
    <citation type="submission" date="2024-02" db="EMBL/GenBank/DDBJ databases">
        <title>Rubritalea halochordaticola NBRC 107102.</title>
        <authorList>
            <person name="Ichikawa N."/>
            <person name="Katano-Makiyama Y."/>
            <person name="Hidaka K."/>
        </authorList>
    </citation>
    <scope>NUCLEOTIDE SEQUENCE [LARGE SCALE GENOMIC DNA]</scope>
    <source>
        <strain evidence="1 2">NBRC 107102</strain>
    </source>
</reference>
<evidence type="ECO:0000313" key="2">
    <source>
        <dbReference type="Proteomes" id="UP001424741"/>
    </source>
</evidence>